<evidence type="ECO:0000256" key="6">
    <source>
        <dbReference type="ARBA" id="ARBA00022777"/>
    </source>
</evidence>
<evidence type="ECO:0000256" key="3">
    <source>
        <dbReference type="ARBA" id="ARBA00022553"/>
    </source>
</evidence>
<dbReference type="InterPro" id="IPR004358">
    <property type="entry name" value="Sig_transdc_His_kin-like_C"/>
</dbReference>
<evidence type="ECO:0000256" key="7">
    <source>
        <dbReference type="ARBA" id="ARBA00022840"/>
    </source>
</evidence>
<evidence type="ECO:0000256" key="2">
    <source>
        <dbReference type="ARBA" id="ARBA00012438"/>
    </source>
</evidence>
<keyword evidence="9" id="KW-0472">Membrane</keyword>
<dbReference type="SMART" id="SM00388">
    <property type="entry name" value="HisKA"/>
    <property type="match status" value="1"/>
</dbReference>
<evidence type="ECO:0000259" key="10">
    <source>
        <dbReference type="PROSITE" id="PS50109"/>
    </source>
</evidence>
<keyword evidence="6" id="KW-0418">Kinase</keyword>
<dbReference type="CDD" id="cd06225">
    <property type="entry name" value="HAMP"/>
    <property type="match status" value="1"/>
</dbReference>
<dbReference type="InterPro" id="IPR003661">
    <property type="entry name" value="HisK_dim/P_dom"/>
</dbReference>
<dbReference type="GO" id="GO:0016740">
    <property type="term" value="F:transferase activity"/>
    <property type="evidence" value="ECO:0007669"/>
    <property type="project" value="UniProtKB-KW"/>
</dbReference>
<keyword evidence="8" id="KW-0902">Two-component regulatory system</keyword>
<accession>A0ABZ3IR41</accession>
<dbReference type="EMBL" id="CP155573">
    <property type="protein sequence ID" value="XFO67858.1"/>
    <property type="molecule type" value="Genomic_DNA"/>
</dbReference>
<dbReference type="InterPro" id="IPR003594">
    <property type="entry name" value="HATPase_dom"/>
</dbReference>
<keyword evidence="5" id="KW-0547">Nucleotide-binding</keyword>
<keyword evidence="12" id="KW-1185">Reference proteome</keyword>
<protein>
    <recommendedName>
        <fullName evidence="2">histidine kinase</fullName>
        <ecNumber evidence="2">2.7.13.3</ecNumber>
    </recommendedName>
</protein>
<keyword evidence="9" id="KW-1133">Transmembrane helix</keyword>
<evidence type="ECO:0000256" key="1">
    <source>
        <dbReference type="ARBA" id="ARBA00000085"/>
    </source>
</evidence>
<sequence>MIPKSLRSWLLILVIIVAGLPVLLSGYYITKTVTQGMLEEKQQKLFGAAKMLDYYLVGTYDEILQKNHAQDADNATKIKILNQELRSYTNDIARAYPGIGVGYYSRELDAIITYGPSDIYDSKVGLPISKNHEGRLVMATGIPRVQEGDLVRGQVMNAMQPVIRNDTIIGYVWANELTVNVEAQVRDIIQHIYWAIAVSLIVGIIGIILLLNQLMNDIKCIKRGLIKIKEDLSYRIFPPSGEIGEIATAINDMARGLEERKILEEQVQRADRLAVIGEMAAGLAHEIRNPLMAIKGFSQLQNEDITLNERQEYIDIIIHEVDRMNHLIEELLGFSRPTLDFVTRVNVNNVLKNTLVLAEIRANGTDVVFKNDLAPVLPEVMANEEQLRQVFLNVLINAIQAVDRKGNIIISSYYEECSGRVRISFTDTGPGIESENIKKLFDPFFTTRANGTGLGLSVANHLMLSWNGVILVESKVNHGSTFTLVFPAVKG</sequence>
<evidence type="ECO:0000313" key="11">
    <source>
        <dbReference type="EMBL" id="XFO67858.1"/>
    </source>
</evidence>
<gene>
    <name evidence="11" type="primary">sasA_16</name>
    <name evidence="11" type="ORF">SPSIL_040770</name>
</gene>
<dbReference type="Proteomes" id="UP000216752">
    <property type="component" value="Chromosome"/>
</dbReference>
<dbReference type="PANTHER" id="PTHR43065">
    <property type="entry name" value="SENSOR HISTIDINE KINASE"/>
    <property type="match status" value="1"/>
</dbReference>
<dbReference type="PRINTS" id="PR00344">
    <property type="entry name" value="BCTRLSENSOR"/>
</dbReference>
<dbReference type="SMART" id="SM00387">
    <property type="entry name" value="HATPase_c"/>
    <property type="match status" value="1"/>
</dbReference>
<dbReference type="SUPFAM" id="SSF47384">
    <property type="entry name" value="Homodimeric domain of signal transducing histidine kinase"/>
    <property type="match status" value="1"/>
</dbReference>
<dbReference type="Gene3D" id="1.10.287.130">
    <property type="match status" value="1"/>
</dbReference>
<organism evidence="11 12">
    <name type="scientific">Sporomusa silvacetica DSM 10669</name>
    <dbReference type="NCBI Taxonomy" id="1123289"/>
    <lineage>
        <taxon>Bacteria</taxon>
        <taxon>Bacillati</taxon>
        <taxon>Bacillota</taxon>
        <taxon>Negativicutes</taxon>
        <taxon>Selenomonadales</taxon>
        <taxon>Sporomusaceae</taxon>
        <taxon>Sporomusa</taxon>
    </lineage>
</organism>
<dbReference type="PROSITE" id="PS50109">
    <property type="entry name" value="HIS_KIN"/>
    <property type="match status" value="1"/>
</dbReference>
<keyword evidence="4 11" id="KW-0808">Transferase</keyword>
<reference evidence="11" key="1">
    <citation type="submission" date="2024-05" db="EMBL/GenBank/DDBJ databases">
        <title>Isolation and characterization of Sporomusa carbonis sp. nov., a carboxydotrophic hydrogenogen in the genus of Sporomusa isolated from a charcoal burning pile.</title>
        <authorList>
            <person name="Boeer T."/>
            <person name="Rosenbaum F."/>
            <person name="Eysell L."/>
            <person name="Mueller V."/>
            <person name="Daniel R."/>
            <person name="Poehlein A."/>
        </authorList>
    </citation>
    <scope>NUCLEOTIDE SEQUENCE [LARGE SCALE GENOMIC DNA]</scope>
    <source>
        <strain evidence="11">DSM 10669</strain>
    </source>
</reference>
<feature type="transmembrane region" description="Helical" evidence="9">
    <location>
        <begin position="192"/>
        <end position="211"/>
    </location>
</feature>
<dbReference type="Gene3D" id="3.30.565.10">
    <property type="entry name" value="Histidine kinase-like ATPase, C-terminal domain"/>
    <property type="match status" value="1"/>
</dbReference>
<dbReference type="EC" id="2.7.13.3" evidence="2"/>
<dbReference type="PANTHER" id="PTHR43065:SF10">
    <property type="entry name" value="PEROXIDE STRESS-ACTIVATED HISTIDINE KINASE MAK3"/>
    <property type="match status" value="1"/>
</dbReference>
<dbReference type="InterPro" id="IPR036097">
    <property type="entry name" value="HisK_dim/P_sf"/>
</dbReference>
<dbReference type="InterPro" id="IPR036890">
    <property type="entry name" value="HATPase_C_sf"/>
</dbReference>
<proteinExistence type="predicted"/>
<dbReference type="CDD" id="cd00082">
    <property type="entry name" value="HisKA"/>
    <property type="match status" value="1"/>
</dbReference>
<evidence type="ECO:0000256" key="5">
    <source>
        <dbReference type="ARBA" id="ARBA00022741"/>
    </source>
</evidence>
<keyword evidence="3" id="KW-0597">Phosphoprotein</keyword>
<dbReference type="SUPFAM" id="SSF55874">
    <property type="entry name" value="ATPase domain of HSP90 chaperone/DNA topoisomerase II/histidine kinase"/>
    <property type="match status" value="1"/>
</dbReference>
<keyword evidence="7" id="KW-0067">ATP-binding</keyword>
<dbReference type="Gene3D" id="6.10.340.10">
    <property type="match status" value="1"/>
</dbReference>
<dbReference type="Pfam" id="PF02518">
    <property type="entry name" value="HATPase_c"/>
    <property type="match status" value="1"/>
</dbReference>
<dbReference type="InterPro" id="IPR005467">
    <property type="entry name" value="His_kinase_dom"/>
</dbReference>
<evidence type="ECO:0000256" key="9">
    <source>
        <dbReference type="SAM" id="Phobius"/>
    </source>
</evidence>
<evidence type="ECO:0000256" key="4">
    <source>
        <dbReference type="ARBA" id="ARBA00022679"/>
    </source>
</evidence>
<evidence type="ECO:0000313" key="12">
    <source>
        <dbReference type="Proteomes" id="UP000216752"/>
    </source>
</evidence>
<name>A0ABZ3IR41_9FIRM</name>
<feature type="transmembrane region" description="Helical" evidence="9">
    <location>
        <begin position="6"/>
        <end position="29"/>
    </location>
</feature>
<feature type="domain" description="Histidine kinase" evidence="10">
    <location>
        <begin position="282"/>
        <end position="490"/>
    </location>
</feature>
<keyword evidence="9" id="KW-0812">Transmembrane</keyword>
<evidence type="ECO:0000256" key="8">
    <source>
        <dbReference type="ARBA" id="ARBA00023012"/>
    </source>
</evidence>
<dbReference type="Pfam" id="PF00512">
    <property type="entry name" value="HisKA"/>
    <property type="match status" value="1"/>
</dbReference>
<comment type="catalytic activity">
    <reaction evidence="1">
        <text>ATP + protein L-histidine = ADP + protein N-phospho-L-histidine.</text>
        <dbReference type="EC" id="2.7.13.3"/>
    </reaction>
</comment>